<sequence>MTKQEAAQAYLCRDPVLYANLLEALRRGSAELLEAGEEGVLLYERGCGAYMMSAASPAAAGRLLGMVPADCDLFVGHELAYFEQAKARWGFPLSQICYSAAYLGTEPLPLPAFDGALRPLDRTWAPWVLRHYSHAFGGLPYMEEAVRRGVLGAFPTGSNQPAGFVGFHEEGSIGMLEVLPAWRRRGLGELLLRAAVNRALERGALPFAQVIEDNAPSLALQQKAGLTLSGTRMFWLMRE</sequence>
<dbReference type="EMBL" id="CP011307">
    <property type="protein sequence ID" value="ALP92742.1"/>
    <property type="molecule type" value="Genomic_DNA"/>
</dbReference>
<reference evidence="3" key="2">
    <citation type="submission" date="2015-04" db="EMBL/GenBank/DDBJ databases">
        <title>A butyrogenic pathway from the amino acid lysine in a human gut commensal.</title>
        <authorList>
            <person name="de Vos W.M."/>
            <person name="Bui N.T.P."/>
            <person name="Plugge C.M."/>
            <person name="Ritari J."/>
        </authorList>
    </citation>
    <scope>NUCLEOTIDE SEQUENCE [LARGE SCALE GENOMIC DNA]</scope>
    <source>
        <strain evidence="3">AF211</strain>
    </source>
</reference>
<keyword evidence="3" id="KW-1185">Reference proteome</keyword>
<dbReference type="Gene3D" id="3.40.630.30">
    <property type="match status" value="1"/>
</dbReference>
<dbReference type="eggNOG" id="COG0456">
    <property type="taxonomic scope" value="Bacteria"/>
</dbReference>
<accession>A0A0S2W045</accession>
<dbReference type="Pfam" id="PF00583">
    <property type="entry name" value="Acetyltransf_1"/>
    <property type="match status" value="1"/>
</dbReference>
<dbReference type="AlphaFoldDB" id="A0A0S2W045"/>
<dbReference type="STRING" id="1297617.IB211_00347"/>
<dbReference type="KEGG" id="ibu:IB211_00347"/>
<gene>
    <name evidence="2" type="ORF">IB211_00347</name>
</gene>
<dbReference type="PROSITE" id="PS51186">
    <property type="entry name" value="GNAT"/>
    <property type="match status" value="1"/>
</dbReference>
<dbReference type="RefSeq" id="WP_058116903.1">
    <property type="nucleotide sequence ID" value="NZ_CP011307.1"/>
</dbReference>
<keyword evidence="2" id="KW-0808">Transferase</keyword>
<dbReference type="GO" id="GO:0032259">
    <property type="term" value="P:methylation"/>
    <property type="evidence" value="ECO:0007669"/>
    <property type="project" value="UniProtKB-KW"/>
</dbReference>
<dbReference type="GO" id="GO:0016747">
    <property type="term" value="F:acyltransferase activity, transferring groups other than amino-acyl groups"/>
    <property type="evidence" value="ECO:0007669"/>
    <property type="project" value="InterPro"/>
</dbReference>
<evidence type="ECO:0000313" key="2">
    <source>
        <dbReference type="EMBL" id="ALP92742.1"/>
    </source>
</evidence>
<dbReference type="CDD" id="cd04301">
    <property type="entry name" value="NAT_SF"/>
    <property type="match status" value="1"/>
</dbReference>
<dbReference type="GO" id="GO:0008168">
    <property type="term" value="F:methyltransferase activity"/>
    <property type="evidence" value="ECO:0007669"/>
    <property type="project" value="UniProtKB-KW"/>
</dbReference>
<reference evidence="2 3" key="1">
    <citation type="journal article" date="2015" name="Nat. Commun.">
        <title>Production of butyrate from lysine and the Amadori product fructoselysine by a human gut commensal.</title>
        <authorList>
            <person name="Bui T.P."/>
            <person name="Ritari J."/>
            <person name="Boeren S."/>
            <person name="de Waard P."/>
            <person name="Plugge C.M."/>
            <person name="de Vos W.M."/>
        </authorList>
    </citation>
    <scope>NUCLEOTIDE SEQUENCE [LARGE SCALE GENOMIC DNA]</scope>
    <source>
        <strain evidence="2 3">AF211</strain>
    </source>
</reference>
<proteinExistence type="predicted"/>
<keyword evidence="2" id="KW-0489">Methyltransferase</keyword>
<dbReference type="Proteomes" id="UP000064844">
    <property type="component" value="Chromosome"/>
</dbReference>
<feature type="domain" description="N-acetyltransferase" evidence="1">
    <location>
        <begin position="115"/>
        <end position="239"/>
    </location>
</feature>
<evidence type="ECO:0000259" key="1">
    <source>
        <dbReference type="PROSITE" id="PS51186"/>
    </source>
</evidence>
<name>A0A0S2W045_9FIRM</name>
<evidence type="ECO:0000313" key="3">
    <source>
        <dbReference type="Proteomes" id="UP000064844"/>
    </source>
</evidence>
<dbReference type="InterPro" id="IPR000182">
    <property type="entry name" value="GNAT_dom"/>
</dbReference>
<dbReference type="SUPFAM" id="SSF55729">
    <property type="entry name" value="Acyl-CoA N-acyltransferases (Nat)"/>
    <property type="match status" value="1"/>
</dbReference>
<organism evidence="2 3">
    <name type="scientific">Intestinimonas butyriciproducens</name>
    <dbReference type="NCBI Taxonomy" id="1297617"/>
    <lineage>
        <taxon>Bacteria</taxon>
        <taxon>Bacillati</taxon>
        <taxon>Bacillota</taxon>
        <taxon>Clostridia</taxon>
        <taxon>Eubacteriales</taxon>
        <taxon>Intestinimonas</taxon>
    </lineage>
</organism>
<dbReference type="InterPro" id="IPR016181">
    <property type="entry name" value="Acyl_CoA_acyltransferase"/>
</dbReference>
<protein>
    <submittedName>
        <fullName evidence="2">tRNA (Guanine37-N1)-methyltransferase</fullName>
    </submittedName>
</protein>